<proteinExistence type="predicted"/>
<feature type="region of interest" description="Disordered" evidence="1">
    <location>
        <begin position="1"/>
        <end position="101"/>
    </location>
</feature>
<gene>
    <name evidence="2" type="ORF">BOLC1T04500H</name>
</gene>
<reference evidence="2" key="1">
    <citation type="submission" date="2018-11" db="EMBL/GenBank/DDBJ databases">
        <authorList>
            <consortium name="Genoscope - CEA"/>
            <person name="William W."/>
        </authorList>
    </citation>
    <scope>NUCLEOTIDE SEQUENCE</scope>
</reference>
<accession>A0A3P6FYE0</accession>
<sequence>MARNEEKAQSMLNRFVTMKESENKKPVQRRPYLASPTQTNGDSRSCERSAAKSPRFRTKAWASTGSETSTTRSTSFSERDGTGSVGSSSSEVLITIDTARR</sequence>
<evidence type="ECO:0000256" key="1">
    <source>
        <dbReference type="SAM" id="MobiDB-lite"/>
    </source>
</evidence>
<dbReference type="AlphaFoldDB" id="A0A3P6FYE0"/>
<feature type="compositionally biased region" description="Low complexity" evidence="1">
    <location>
        <begin position="63"/>
        <end position="76"/>
    </location>
</feature>
<organism evidence="2">
    <name type="scientific">Brassica oleracea</name>
    <name type="common">Wild cabbage</name>
    <dbReference type="NCBI Taxonomy" id="3712"/>
    <lineage>
        <taxon>Eukaryota</taxon>
        <taxon>Viridiplantae</taxon>
        <taxon>Streptophyta</taxon>
        <taxon>Embryophyta</taxon>
        <taxon>Tracheophyta</taxon>
        <taxon>Spermatophyta</taxon>
        <taxon>Magnoliopsida</taxon>
        <taxon>eudicotyledons</taxon>
        <taxon>Gunneridae</taxon>
        <taxon>Pentapetalae</taxon>
        <taxon>rosids</taxon>
        <taxon>malvids</taxon>
        <taxon>Brassicales</taxon>
        <taxon>Brassicaceae</taxon>
        <taxon>Brassiceae</taxon>
        <taxon>Brassica</taxon>
    </lineage>
</organism>
<dbReference type="InterPro" id="IPR009360">
    <property type="entry name" value="Isy1"/>
</dbReference>
<dbReference type="EMBL" id="LR031878">
    <property type="protein sequence ID" value="VDD52111.1"/>
    <property type="molecule type" value="Genomic_DNA"/>
</dbReference>
<evidence type="ECO:0000313" key="2">
    <source>
        <dbReference type="EMBL" id="VDD52111.1"/>
    </source>
</evidence>
<dbReference type="GO" id="GO:0000350">
    <property type="term" value="P:generation of catalytic spliceosome for second transesterification step"/>
    <property type="evidence" value="ECO:0007669"/>
    <property type="project" value="InterPro"/>
</dbReference>
<name>A0A3P6FYE0_BRAOL</name>
<dbReference type="Pfam" id="PF06246">
    <property type="entry name" value="Isy1"/>
    <property type="match status" value="1"/>
</dbReference>
<protein>
    <submittedName>
        <fullName evidence="2">Uncharacterized protein</fullName>
    </submittedName>
</protein>